<dbReference type="AlphaFoldDB" id="A0A2I2FJ76"/>
<dbReference type="GeneID" id="36527074"/>
<feature type="region of interest" description="Disordered" evidence="1">
    <location>
        <begin position="104"/>
        <end position="152"/>
    </location>
</feature>
<evidence type="ECO:0000256" key="1">
    <source>
        <dbReference type="SAM" id="MobiDB-lite"/>
    </source>
</evidence>
<evidence type="ECO:0000313" key="3">
    <source>
        <dbReference type="Proteomes" id="UP000234585"/>
    </source>
</evidence>
<dbReference type="EMBL" id="KZ559123">
    <property type="protein sequence ID" value="PLB40672.1"/>
    <property type="molecule type" value="Genomic_DNA"/>
</dbReference>
<reference evidence="2 3" key="1">
    <citation type="submission" date="2017-12" db="EMBL/GenBank/DDBJ databases">
        <authorList>
            <consortium name="DOE Joint Genome Institute"/>
            <person name="Haridas S."/>
            <person name="Kjaerbolling I."/>
            <person name="Vesth T.C."/>
            <person name="Frisvad J.C."/>
            <person name="Nybo J.L."/>
            <person name="Theobald S."/>
            <person name="Kuo A."/>
            <person name="Bowyer P."/>
            <person name="Matsuda Y."/>
            <person name="Mondo S."/>
            <person name="Lyhne E.K."/>
            <person name="Kogle M.E."/>
            <person name="Clum A."/>
            <person name="Lipzen A."/>
            <person name="Salamov A."/>
            <person name="Ngan C.Y."/>
            <person name="Daum C."/>
            <person name="Chiniquy J."/>
            <person name="Barry K."/>
            <person name="LaButti K."/>
            <person name="Simmons B.A."/>
            <person name="Magnuson J.K."/>
            <person name="Mortensen U.H."/>
            <person name="Larsen T.O."/>
            <person name="Grigoriev I.V."/>
            <person name="Baker S.E."/>
            <person name="Andersen M.R."/>
            <person name="Nordberg H.P."/>
            <person name="Cantor M.N."/>
            <person name="Hua S.X."/>
        </authorList>
    </citation>
    <scope>NUCLEOTIDE SEQUENCE [LARGE SCALE GENOMIC DNA]</scope>
    <source>
        <strain evidence="2 3">CBS 102.13</strain>
    </source>
</reference>
<feature type="region of interest" description="Disordered" evidence="1">
    <location>
        <begin position="178"/>
        <end position="199"/>
    </location>
</feature>
<feature type="compositionally biased region" description="Low complexity" evidence="1">
    <location>
        <begin position="1"/>
        <end position="17"/>
    </location>
</feature>
<dbReference type="Proteomes" id="UP000234585">
    <property type="component" value="Unassembled WGS sequence"/>
</dbReference>
<gene>
    <name evidence="2" type="ORF">BDW47DRAFT_81161</name>
</gene>
<name>A0A2I2FJ76_ASPCN</name>
<accession>A0A2I2FJ76</accession>
<organism evidence="2 3">
    <name type="scientific">Aspergillus candidus</name>
    <dbReference type="NCBI Taxonomy" id="41067"/>
    <lineage>
        <taxon>Eukaryota</taxon>
        <taxon>Fungi</taxon>
        <taxon>Dikarya</taxon>
        <taxon>Ascomycota</taxon>
        <taxon>Pezizomycotina</taxon>
        <taxon>Eurotiomycetes</taxon>
        <taxon>Eurotiomycetidae</taxon>
        <taxon>Eurotiales</taxon>
        <taxon>Aspergillaceae</taxon>
        <taxon>Aspergillus</taxon>
        <taxon>Aspergillus subgen. Circumdati</taxon>
    </lineage>
</organism>
<keyword evidence="3" id="KW-1185">Reference proteome</keyword>
<feature type="compositionally biased region" description="Polar residues" evidence="1">
    <location>
        <begin position="127"/>
        <end position="139"/>
    </location>
</feature>
<feature type="compositionally biased region" description="Polar residues" evidence="1">
    <location>
        <begin position="185"/>
        <end position="199"/>
    </location>
</feature>
<protein>
    <submittedName>
        <fullName evidence="2">Uncharacterized protein</fullName>
    </submittedName>
</protein>
<feature type="compositionally biased region" description="Polar residues" evidence="1">
    <location>
        <begin position="18"/>
        <end position="28"/>
    </location>
</feature>
<evidence type="ECO:0000313" key="2">
    <source>
        <dbReference type="EMBL" id="PLB40672.1"/>
    </source>
</evidence>
<sequence length="199" mass="22555">MLTSSSSTESTSSSSGSPISQHAPTQVWPTIPRRRPVEQHKYQQRYYSTPMRHDSPDSTPLHMYGLEQREPSIMERPANNKLLRRFSHALDDIKEDLTLQIDSRTTAERSRTKRRQSSVMFDGTGSERASSAGSFTEDTPQPPFGRPKSILSLEAWTPPARRFSRRLSMFRFTSQRRKFEPGQGASISQPNLIGASTQI</sequence>
<feature type="region of interest" description="Disordered" evidence="1">
    <location>
        <begin position="1"/>
        <end position="58"/>
    </location>
</feature>
<dbReference type="OrthoDB" id="4227585at2759"/>
<dbReference type="RefSeq" id="XP_024674684.1">
    <property type="nucleotide sequence ID" value="XM_024819914.1"/>
</dbReference>
<proteinExistence type="predicted"/>